<sequence length="618" mass="70108">MRLFTIMVFTILFPLLALAQPYTQLEQEETSSSATDSSNEPPTVKKPTLDVYLNEHWYKDANTDDIIYWHMDHPSLFAVDDEAFREDDFKDGKVNVSLHRSNMLEELPAFLSRKGIFPKVYIITGHLTHQNIRDFRSAVQNASYDSVVSRKENIWTYYASEGAFLVVSRYGFPSKEALLKEVWLDESLFGKKIHAGNMLAIKVKTDEIRSIDLMVYFSTSFNFSHLREQQKLQADLPDITRHPVVAGLEQALMLAKEKGYGSISPLVVAGNTNIPLFPEVNNGFLDHMQSNLHLHTATWNKKSPVVGSFNTMNNTISSFWLGLTGGPDYLLNDSVSELIDWIAISGSTGLKRPNIKMKAVEFESVCRYSMPIQKICGQGYSLKRQVMLNKAVLESTILDNMPEEVRSGAEEKVLDYVVNAPSGHHPIHAKLTHPDLRTQQQTHFCEVSRMDILDLKSVTGLAPITPDEEGTIDLALPPEIIKKVFEFAEQEMMPDSEVNILMDRQQNVYALPVRAGPRDCNPIVHAWSGDAGLGRVVRTQQGKIQLKEMMLRREKVDMWSQMFKQLSTSNPDDYAEQYFASGKELQKLGEPLEANGRTYTYYIQRRAMPVNNQQKTSN</sequence>
<dbReference type="RefSeq" id="WP_034840949.1">
    <property type="nucleotide sequence ID" value="NZ_JOKH01000006.1"/>
</dbReference>
<feature type="chain" id="PRO_5001760796" evidence="1">
    <location>
        <begin position="20"/>
        <end position="618"/>
    </location>
</feature>
<reference evidence="2 3" key="1">
    <citation type="submission" date="2014-06" db="EMBL/GenBank/DDBJ databases">
        <title>Whole Genome Sequences of Three Symbiotic Endozoicomonas Bacteria.</title>
        <authorList>
            <person name="Neave M.J."/>
            <person name="Apprill A."/>
            <person name="Voolstra C.R."/>
        </authorList>
    </citation>
    <scope>NUCLEOTIDE SEQUENCE [LARGE SCALE GENOMIC DNA]</scope>
    <source>
        <strain evidence="2 3">DSM 25634</strain>
    </source>
</reference>
<evidence type="ECO:0000256" key="1">
    <source>
        <dbReference type="SAM" id="SignalP"/>
    </source>
</evidence>
<proteinExistence type="predicted"/>
<organism evidence="2 3">
    <name type="scientific">Endozoicomonas numazuensis</name>
    <dbReference type="NCBI Taxonomy" id="1137799"/>
    <lineage>
        <taxon>Bacteria</taxon>
        <taxon>Pseudomonadati</taxon>
        <taxon>Pseudomonadota</taxon>
        <taxon>Gammaproteobacteria</taxon>
        <taxon>Oceanospirillales</taxon>
        <taxon>Endozoicomonadaceae</taxon>
        <taxon>Endozoicomonas</taxon>
    </lineage>
</organism>
<keyword evidence="1" id="KW-0732">Signal</keyword>
<name>A0A081NCS8_9GAMM</name>
<dbReference type="OrthoDB" id="9816762at2"/>
<gene>
    <name evidence="2" type="ORF">GZ78_23845</name>
</gene>
<keyword evidence="3" id="KW-1185">Reference proteome</keyword>
<comment type="caution">
    <text evidence="2">The sequence shown here is derived from an EMBL/GenBank/DDBJ whole genome shotgun (WGS) entry which is preliminary data.</text>
</comment>
<feature type="signal peptide" evidence="1">
    <location>
        <begin position="1"/>
        <end position="19"/>
    </location>
</feature>
<evidence type="ECO:0000313" key="3">
    <source>
        <dbReference type="Proteomes" id="UP000028073"/>
    </source>
</evidence>
<evidence type="ECO:0000313" key="2">
    <source>
        <dbReference type="EMBL" id="KEQ16251.1"/>
    </source>
</evidence>
<dbReference type="EMBL" id="JOKH01000006">
    <property type="protein sequence ID" value="KEQ16251.1"/>
    <property type="molecule type" value="Genomic_DNA"/>
</dbReference>
<protein>
    <submittedName>
        <fullName evidence="2">Uncharacterized protein</fullName>
    </submittedName>
</protein>
<accession>A0A081NCS8</accession>
<dbReference type="Proteomes" id="UP000028073">
    <property type="component" value="Unassembled WGS sequence"/>
</dbReference>
<dbReference type="AlphaFoldDB" id="A0A081NCS8"/>